<feature type="chain" id="PRO_5046728786" evidence="1">
    <location>
        <begin position="17"/>
        <end position="177"/>
    </location>
</feature>
<dbReference type="RefSeq" id="WP_348712852.1">
    <property type="nucleotide sequence ID" value="NZ_CAXIXY010000005.1"/>
</dbReference>
<gene>
    <name evidence="3" type="ORF">T190607A01A_30432</name>
</gene>
<dbReference type="Proteomes" id="UP001497416">
    <property type="component" value="Unassembled WGS sequence"/>
</dbReference>
<dbReference type="EMBL" id="CAXIXY010000005">
    <property type="protein sequence ID" value="CAL2089988.1"/>
    <property type="molecule type" value="Genomic_DNA"/>
</dbReference>
<dbReference type="SUPFAM" id="SSF101874">
    <property type="entry name" value="YceI-like"/>
    <property type="match status" value="1"/>
</dbReference>
<evidence type="ECO:0000313" key="4">
    <source>
        <dbReference type="Proteomes" id="UP001497416"/>
    </source>
</evidence>
<dbReference type="Gene3D" id="2.40.128.110">
    <property type="entry name" value="Lipid/polyisoprenoid-binding, YceI-like"/>
    <property type="match status" value="1"/>
</dbReference>
<proteinExistence type="predicted"/>
<sequence>MRLLVIILLISQSVFAQKYFTRTGSTGFRASVKAFEPVQALNKSTSAIITNDGQIAAQLFISAFKFRLALMQEHFNENFMDSAEFPKATFRGKVEDVNLSELKDSKEVVIKGVLTVKGIDKNIETKGTLSRIGDKVKLVSKLVVLPGDFNIEIPSLIRRKIAREVTIDLNYEFTEKK</sequence>
<reference evidence="3 4" key="1">
    <citation type="submission" date="2024-05" db="EMBL/GenBank/DDBJ databases">
        <authorList>
            <person name="Duchaud E."/>
        </authorList>
    </citation>
    <scope>NUCLEOTIDE SEQUENCE [LARGE SCALE GENOMIC DNA]</scope>
    <source>
        <strain evidence="3">Ena-SAMPLE-TAB-13-05-2024-13:56:06:370-140302</strain>
    </source>
</reference>
<dbReference type="SMART" id="SM00867">
    <property type="entry name" value="YceI"/>
    <property type="match status" value="1"/>
</dbReference>
<comment type="caution">
    <text evidence="3">The sequence shown here is derived from an EMBL/GenBank/DDBJ whole genome shotgun (WGS) entry which is preliminary data.</text>
</comment>
<organism evidence="3 4">
    <name type="scientific">Tenacibaculum platacis</name>
    <dbReference type="NCBI Taxonomy" id="3137852"/>
    <lineage>
        <taxon>Bacteria</taxon>
        <taxon>Pseudomonadati</taxon>
        <taxon>Bacteroidota</taxon>
        <taxon>Flavobacteriia</taxon>
        <taxon>Flavobacteriales</taxon>
        <taxon>Flavobacteriaceae</taxon>
        <taxon>Tenacibaculum</taxon>
    </lineage>
</organism>
<keyword evidence="1" id="KW-0732">Signal</keyword>
<dbReference type="Pfam" id="PF04264">
    <property type="entry name" value="YceI"/>
    <property type="match status" value="1"/>
</dbReference>
<protein>
    <submittedName>
        <fullName evidence="3">YceI-like domain-containing protein</fullName>
    </submittedName>
</protein>
<evidence type="ECO:0000256" key="1">
    <source>
        <dbReference type="SAM" id="SignalP"/>
    </source>
</evidence>
<feature type="signal peptide" evidence="1">
    <location>
        <begin position="1"/>
        <end position="16"/>
    </location>
</feature>
<keyword evidence="4" id="KW-1185">Reference proteome</keyword>
<feature type="domain" description="Lipid/polyisoprenoid-binding YceI-like" evidence="2">
    <location>
        <begin position="18"/>
        <end position="174"/>
    </location>
</feature>
<evidence type="ECO:0000259" key="2">
    <source>
        <dbReference type="SMART" id="SM00867"/>
    </source>
</evidence>
<dbReference type="InterPro" id="IPR007372">
    <property type="entry name" value="Lipid/polyisoprenoid-bd_YceI"/>
</dbReference>
<name>A0ABP1EPR3_9FLAO</name>
<dbReference type="InterPro" id="IPR036761">
    <property type="entry name" value="TTHA0802/YceI-like_sf"/>
</dbReference>
<evidence type="ECO:0000313" key="3">
    <source>
        <dbReference type="EMBL" id="CAL2089988.1"/>
    </source>
</evidence>
<accession>A0ABP1EPR3</accession>